<proteinExistence type="predicted"/>
<dbReference type="InterPro" id="IPR046341">
    <property type="entry name" value="SET_dom_sf"/>
</dbReference>
<dbReference type="InterPro" id="IPR011990">
    <property type="entry name" value="TPR-like_helical_dom_sf"/>
</dbReference>
<evidence type="ECO:0000259" key="1">
    <source>
        <dbReference type="PROSITE" id="PS50280"/>
    </source>
</evidence>
<dbReference type="PROSITE" id="PS50280">
    <property type="entry name" value="SET"/>
    <property type="match status" value="1"/>
</dbReference>
<evidence type="ECO:0000313" key="3">
    <source>
        <dbReference type="EMBL" id="CAF1358663.1"/>
    </source>
</evidence>
<dbReference type="Pfam" id="PF00856">
    <property type="entry name" value="SET"/>
    <property type="match status" value="1"/>
</dbReference>
<dbReference type="EMBL" id="CAJOBC010038622">
    <property type="protein sequence ID" value="CAF4132039.1"/>
    <property type="molecule type" value="Genomic_DNA"/>
</dbReference>
<reference evidence="2" key="1">
    <citation type="submission" date="2021-02" db="EMBL/GenBank/DDBJ databases">
        <authorList>
            <person name="Nowell W R."/>
        </authorList>
    </citation>
    <scope>NUCLEOTIDE SEQUENCE</scope>
</reference>
<evidence type="ECO:0000313" key="4">
    <source>
        <dbReference type="EMBL" id="CAF4132039.1"/>
    </source>
</evidence>
<dbReference type="InterPro" id="IPR053185">
    <property type="entry name" value="SET_domain_protein"/>
</dbReference>
<evidence type="ECO:0000313" key="5">
    <source>
        <dbReference type="EMBL" id="CAF4169002.1"/>
    </source>
</evidence>
<dbReference type="PANTHER" id="PTHR47332">
    <property type="entry name" value="SET DOMAIN-CONTAINING PROTEIN 5"/>
    <property type="match status" value="1"/>
</dbReference>
<dbReference type="Proteomes" id="UP000677228">
    <property type="component" value="Unassembled WGS sequence"/>
</dbReference>
<dbReference type="Gene3D" id="1.25.40.10">
    <property type="entry name" value="Tetratricopeptide repeat domain"/>
    <property type="match status" value="1"/>
</dbReference>
<keyword evidence="6" id="KW-1185">Reference proteome</keyword>
<dbReference type="CDD" id="cd20071">
    <property type="entry name" value="SET_SMYD"/>
    <property type="match status" value="1"/>
</dbReference>
<dbReference type="AlphaFoldDB" id="A0A815DZL0"/>
<protein>
    <recommendedName>
        <fullName evidence="1">SET domain-containing protein</fullName>
    </recommendedName>
</protein>
<dbReference type="InterPro" id="IPR001214">
    <property type="entry name" value="SET_dom"/>
</dbReference>
<dbReference type="Gene3D" id="2.170.270.10">
    <property type="entry name" value="SET domain"/>
    <property type="match status" value="1"/>
</dbReference>
<dbReference type="EMBL" id="CAJOBA010044812">
    <property type="protein sequence ID" value="CAF4169002.1"/>
    <property type="molecule type" value="Genomic_DNA"/>
</dbReference>
<dbReference type="Proteomes" id="UP000681722">
    <property type="component" value="Unassembled WGS sequence"/>
</dbReference>
<dbReference type="Proteomes" id="UP000663829">
    <property type="component" value="Unassembled WGS sequence"/>
</dbReference>
<dbReference type="SMART" id="SM00317">
    <property type="entry name" value="SET"/>
    <property type="match status" value="1"/>
</dbReference>
<dbReference type="OrthoDB" id="265717at2759"/>
<comment type="caution">
    <text evidence="2">The sequence shown here is derived from an EMBL/GenBank/DDBJ whole genome shotgun (WGS) entry which is preliminary data.</text>
</comment>
<evidence type="ECO:0000313" key="6">
    <source>
        <dbReference type="Proteomes" id="UP000663829"/>
    </source>
</evidence>
<feature type="domain" description="SET" evidence="1">
    <location>
        <begin position="14"/>
        <end position="149"/>
    </location>
</feature>
<dbReference type="Proteomes" id="UP000682733">
    <property type="component" value="Unassembled WGS sequence"/>
</dbReference>
<sequence length="298" mass="34736">MSATTRQLTLPDSNWFMIKLSTDKVGYGMFAKRDIPCATVILREKPLFQWTDCQMMRTEYEKLDREKKRLFSQLSGSQSSNNGDILDVCQTNCIQLGTTPSSGIFHQMSFVNHDCEGNSFWKWFPRNGEQRLFADRRIKCGEEILVPYHSFMPRNERQNLLKSFYNFNCQCKVCERQLRDNGVSDKKWSDFERNREYVFYSMQTNPSESIKLCDELIDFVKDEYHSSLSLMPDLQFIAGQVALIGLGDMERAAHHLKIAIDLKSFIEGEDADLSSHLKIVALLPVEYHQQFKNYVKKQ</sequence>
<accession>A0A815DZL0</accession>
<evidence type="ECO:0000313" key="2">
    <source>
        <dbReference type="EMBL" id="CAF1303497.1"/>
    </source>
</evidence>
<dbReference type="EMBL" id="CAJNOQ010012587">
    <property type="protein sequence ID" value="CAF1303497.1"/>
    <property type="molecule type" value="Genomic_DNA"/>
</dbReference>
<dbReference type="EMBL" id="CAJNOK010023162">
    <property type="protein sequence ID" value="CAF1358663.1"/>
    <property type="molecule type" value="Genomic_DNA"/>
</dbReference>
<name>A0A815DZL0_9BILA</name>
<gene>
    <name evidence="2" type="ORF">GPM918_LOCUS28638</name>
    <name evidence="3" type="ORF">OVA965_LOCUS31142</name>
    <name evidence="4" type="ORF">SRO942_LOCUS29156</name>
    <name evidence="5" type="ORF">TMI583_LOCUS31965</name>
</gene>
<dbReference type="PANTHER" id="PTHR47332:SF4">
    <property type="entry name" value="SET DOMAIN-CONTAINING PROTEIN 5"/>
    <property type="match status" value="1"/>
</dbReference>
<organism evidence="2 6">
    <name type="scientific">Didymodactylos carnosus</name>
    <dbReference type="NCBI Taxonomy" id="1234261"/>
    <lineage>
        <taxon>Eukaryota</taxon>
        <taxon>Metazoa</taxon>
        <taxon>Spiralia</taxon>
        <taxon>Gnathifera</taxon>
        <taxon>Rotifera</taxon>
        <taxon>Eurotatoria</taxon>
        <taxon>Bdelloidea</taxon>
        <taxon>Philodinida</taxon>
        <taxon>Philodinidae</taxon>
        <taxon>Didymodactylos</taxon>
    </lineage>
</organism>
<dbReference type="SUPFAM" id="SSF82199">
    <property type="entry name" value="SET domain"/>
    <property type="match status" value="1"/>
</dbReference>